<proteinExistence type="predicted"/>
<gene>
    <name evidence="2" type="ORF">UFOVP446_8</name>
    <name evidence="3" type="ORF">UFOVP725_17</name>
</gene>
<evidence type="ECO:0000256" key="1">
    <source>
        <dbReference type="SAM" id="Phobius"/>
    </source>
</evidence>
<evidence type="ECO:0000313" key="3">
    <source>
        <dbReference type="EMBL" id="CAB4159942.1"/>
    </source>
</evidence>
<evidence type="ECO:0000313" key="2">
    <source>
        <dbReference type="EMBL" id="CAB4142381.1"/>
    </source>
</evidence>
<keyword evidence="1" id="KW-1133">Transmembrane helix</keyword>
<accession>A0A6J5NMH6</accession>
<protein>
    <submittedName>
        <fullName evidence="3">Uncharacterized protein</fullName>
    </submittedName>
</protein>
<keyword evidence="1" id="KW-0812">Transmembrane</keyword>
<sequence length="49" mass="5466">MYTIAEVGMWILIASTMGFTIGYTVGLKEGKREGFIRGKIAARRSLESR</sequence>
<reference evidence="3" key="1">
    <citation type="submission" date="2020-04" db="EMBL/GenBank/DDBJ databases">
        <authorList>
            <person name="Chiriac C."/>
            <person name="Salcher M."/>
            <person name="Ghai R."/>
            <person name="Kavagutti S V."/>
        </authorList>
    </citation>
    <scope>NUCLEOTIDE SEQUENCE</scope>
</reference>
<keyword evidence="1" id="KW-0472">Membrane</keyword>
<organism evidence="3">
    <name type="scientific">uncultured Caudovirales phage</name>
    <dbReference type="NCBI Taxonomy" id="2100421"/>
    <lineage>
        <taxon>Viruses</taxon>
        <taxon>Duplodnaviria</taxon>
        <taxon>Heunggongvirae</taxon>
        <taxon>Uroviricota</taxon>
        <taxon>Caudoviricetes</taxon>
        <taxon>Peduoviridae</taxon>
        <taxon>Maltschvirus</taxon>
        <taxon>Maltschvirus maltsch</taxon>
    </lineage>
</organism>
<name>A0A6J5NMH6_9CAUD</name>
<dbReference type="EMBL" id="LR796691">
    <property type="protein sequence ID" value="CAB4159942.1"/>
    <property type="molecule type" value="Genomic_DNA"/>
</dbReference>
<dbReference type="EMBL" id="LR796411">
    <property type="protein sequence ID" value="CAB4142381.1"/>
    <property type="molecule type" value="Genomic_DNA"/>
</dbReference>
<feature type="transmembrane region" description="Helical" evidence="1">
    <location>
        <begin position="7"/>
        <end position="27"/>
    </location>
</feature>